<dbReference type="InterPro" id="IPR029063">
    <property type="entry name" value="SAM-dependent_MTases_sf"/>
</dbReference>
<keyword evidence="3" id="KW-1185">Reference proteome</keyword>
<dbReference type="Gene3D" id="3.40.50.150">
    <property type="entry name" value="Vaccinia Virus protein VP39"/>
    <property type="match status" value="1"/>
</dbReference>
<dbReference type="EMBL" id="AP028127">
    <property type="protein sequence ID" value="BEH90406.1"/>
    <property type="molecule type" value="Genomic_DNA"/>
</dbReference>
<sequence>MTEKDYEHLLNIETQGTDKYHTSHLYHRYEPTPYEVLNFLFENYTLNQNDHVVDYGCGKGRLNFYIHHFFQIPVTGIEMNEQFYEVALLNKKNYFKKHPFAQNDITFYCGLGETYPIRSNENKFYFFNPFSIQIFRKIIEKILISLEECYREVELILYYPSDDYQYFLDQRTPFHLKKEITLPNYHKDHRERFLIYGLGI</sequence>
<proteinExistence type="predicted"/>
<dbReference type="RefSeq" id="WP_161831159.1">
    <property type="nucleotide sequence ID" value="NZ_AP028127.1"/>
</dbReference>
<name>A0ABN6Z968_9FIRM</name>
<evidence type="ECO:0000259" key="1">
    <source>
        <dbReference type="Pfam" id="PF13847"/>
    </source>
</evidence>
<gene>
    <name evidence="2" type="ORF">T23_05080</name>
</gene>
<keyword evidence="2" id="KW-0808">Transferase</keyword>
<dbReference type="Proteomes" id="UP001432099">
    <property type="component" value="Chromosome"/>
</dbReference>
<evidence type="ECO:0000313" key="2">
    <source>
        <dbReference type="EMBL" id="BEH90406.1"/>
    </source>
</evidence>
<protein>
    <submittedName>
        <fullName evidence="2">Methyltransferase</fullName>
    </submittedName>
</protein>
<accession>A0ABN6Z968</accession>
<dbReference type="InterPro" id="IPR025714">
    <property type="entry name" value="Methyltranfer_dom"/>
</dbReference>
<evidence type="ECO:0000313" key="3">
    <source>
        <dbReference type="Proteomes" id="UP001432099"/>
    </source>
</evidence>
<dbReference type="GO" id="GO:0008168">
    <property type="term" value="F:methyltransferase activity"/>
    <property type="evidence" value="ECO:0007669"/>
    <property type="project" value="UniProtKB-KW"/>
</dbReference>
<reference evidence="2" key="1">
    <citation type="journal article" date="2024" name="Int. J. Syst. Evol. Microbiol.">
        <title>Turicibacter faecis sp. nov., isolated from faeces of heart failure mouse model.</title>
        <authorList>
            <person name="Imamura Y."/>
            <person name="Motooka D."/>
            <person name="Nakajima Y."/>
            <person name="Ito S."/>
            <person name="Kitakaze M."/>
            <person name="Iida T."/>
            <person name="Nakamura S."/>
        </authorList>
    </citation>
    <scope>NUCLEOTIDE SEQUENCE</scope>
    <source>
        <strain evidence="2">TC023</strain>
    </source>
</reference>
<dbReference type="Pfam" id="PF13847">
    <property type="entry name" value="Methyltransf_31"/>
    <property type="match status" value="1"/>
</dbReference>
<dbReference type="SUPFAM" id="SSF53335">
    <property type="entry name" value="S-adenosyl-L-methionine-dependent methyltransferases"/>
    <property type="match status" value="1"/>
</dbReference>
<feature type="domain" description="Methyltransferase" evidence="1">
    <location>
        <begin position="47"/>
        <end position="106"/>
    </location>
</feature>
<dbReference type="GO" id="GO:0032259">
    <property type="term" value="P:methylation"/>
    <property type="evidence" value="ECO:0007669"/>
    <property type="project" value="UniProtKB-KW"/>
</dbReference>
<keyword evidence="2" id="KW-0489">Methyltransferase</keyword>
<organism evidence="2 3">
    <name type="scientific">Turicibacter faecis</name>
    <dbReference type="NCBI Taxonomy" id="2963365"/>
    <lineage>
        <taxon>Bacteria</taxon>
        <taxon>Bacillati</taxon>
        <taxon>Bacillota</taxon>
        <taxon>Erysipelotrichia</taxon>
        <taxon>Erysipelotrichales</taxon>
        <taxon>Turicibacteraceae</taxon>
        <taxon>Turicibacter</taxon>
    </lineage>
</organism>